<evidence type="ECO:0000313" key="1">
    <source>
        <dbReference type="EMBL" id="GAG95327.1"/>
    </source>
</evidence>
<dbReference type="EMBL" id="BART01019713">
    <property type="protein sequence ID" value="GAG95327.1"/>
    <property type="molecule type" value="Genomic_DNA"/>
</dbReference>
<reference evidence="1" key="1">
    <citation type="journal article" date="2014" name="Front. Microbiol.">
        <title>High frequency of phylogenetically diverse reductive dehalogenase-homologous genes in deep subseafloor sedimentary metagenomes.</title>
        <authorList>
            <person name="Kawai M."/>
            <person name="Futagami T."/>
            <person name="Toyoda A."/>
            <person name="Takaki Y."/>
            <person name="Nishi S."/>
            <person name="Hori S."/>
            <person name="Arai W."/>
            <person name="Tsubouchi T."/>
            <person name="Morono Y."/>
            <person name="Uchiyama I."/>
            <person name="Ito T."/>
            <person name="Fujiyama A."/>
            <person name="Inagaki F."/>
            <person name="Takami H."/>
        </authorList>
    </citation>
    <scope>NUCLEOTIDE SEQUENCE</scope>
    <source>
        <strain evidence="1">Expedition CK06-06</strain>
    </source>
</reference>
<protein>
    <submittedName>
        <fullName evidence="1">Uncharacterized protein</fullName>
    </submittedName>
</protein>
<name>X1CQU1_9ZZZZ</name>
<organism evidence="1">
    <name type="scientific">marine sediment metagenome</name>
    <dbReference type="NCBI Taxonomy" id="412755"/>
    <lineage>
        <taxon>unclassified sequences</taxon>
        <taxon>metagenomes</taxon>
        <taxon>ecological metagenomes</taxon>
    </lineage>
</organism>
<dbReference type="AlphaFoldDB" id="X1CQU1"/>
<comment type="caution">
    <text evidence="1">The sequence shown here is derived from an EMBL/GenBank/DDBJ whole genome shotgun (WGS) entry which is preliminary data.</text>
</comment>
<sequence>MIENRLKDSDKPLAEIKKIIKSRLDLLKQTIPINEWTIVITIWGEKKYDIEMFYRWCYSKFFKNRYREHSFIYTPYAPHEETITYELREYGHGHRDPFERGGYKVLHHEIVKDLENE</sequence>
<proteinExistence type="predicted"/>
<gene>
    <name evidence="1" type="ORF">S01H4_36818</name>
</gene>
<accession>X1CQU1</accession>